<protein>
    <recommendedName>
        <fullName evidence="1">protein-disulfide reductase</fullName>
        <ecNumber evidence="1">1.8.1.8</ecNumber>
    </recommendedName>
</protein>
<dbReference type="Pfam" id="PF13905">
    <property type="entry name" value="Thioredoxin_8"/>
    <property type="match status" value="3"/>
</dbReference>
<evidence type="ECO:0000256" key="5">
    <source>
        <dbReference type="ARBA" id="ARBA00025782"/>
    </source>
</evidence>
<dbReference type="InterPro" id="IPR045870">
    <property type="entry name" value="TryX_NRX_thioredoxin_dom"/>
</dbReference>
<dbReference type="PANTHER" id="PTHR13871:SF96">
    <property type="entry name" value="THIOREDOXIN DOMAIN-CONTAINING PROTEIN"/>
    <property type="match status" value="1"/>
</dbReference>
<dbReference type="EC" id="1.8.1.8" evidence="1"/>
<reference evidence="9" key="1">
    <citation type="journal article" date="2008" name="BMC Genomics">
        <title>A conifer genomics resource of 200,000 spruce (Picea spp.) ESTs and 6,464 high-quality, sequence-finished full-length cDNAs for Sitka spruce (Picea sitchensis).</title>
        <authorList>
            <person name="Ralph S.G."/>
            <person name="Chun H.J."/>
            <person name="Kolosova N."/>
            <person name="Cooper D."/>
            <person name="Oddy C."/>
            <person name="Ritland C.E."/>
            <person name="Kirkpatrick R."/>
            <person name="Moore R."/>
            <person name="Barber S."/>
            <person name="Holt R.A."/>
            <person name="Jones S.J."/>
            <person name="Marra M.A."/>
            <person name="Douglas C.J."/>
            <person name="Ritland K."/>
            <person name="Bohlmann J."/>
        </authorList>
    </citation>
    <scope>NUCLEOTIDE SEQUENCE</scope>
    <source>
        <tissue evidence="9">Bark</tissue>
    </source>
</reference>
<organism evidence="9">
    <name type="scientific">Picea sitchensis</name>
    <name type="common">Sitka spruce</name>
    <name type="synonym">Pinus sitchensis</name>
    <dbReference type="NCBI Taxonomy" id="3332"/>
    <lineage>
        <taxon>Eukaryota</taxon>
        <taxon>Viridiplantae</taxon>
        <taxon>Streptophyta</taxon>
        <taxon>Embryophyta</taxon>
        <taxon>Tracheophyta</taxon>
        <taxon>Spermatophyta</taxon>
        <taxon>Pinopsida</taxon>
        <taxon>Pinidae</taxon>
        <taxon>Conifers I</taxon>
        <taxon>Pinales</taxon>
        <taxon>Pinaceae</taxon>
        <taxon>Picea</taxon>
    </lineage>
</organism>
<dbReference type="InterPro" id="IPR036249">
    <property type="entry name" value="Thioredoxin-like_sf"/>
</dbReference>
<dbReference type="EMBL" id="EF086127">
    <property type="protein sequence ID" value="ABK25413.1"/>
    <property type="molecule type" value="mRNA"/>
</dbReference>
<dbReference type="InterPro" id="IPR004146">
    <property type="entry name" value="DC1"/>
</dbReference>
<dbReference type="SUPFAM" id="SSF57889">
    <property type="entry name" value="Cysteine-rich domain"/>
    <property type="match status" value="1"/>
</dbReference>
<dbReference type="InterPro" id="IPR013766">
    <property type="entry name" value="Thioredoxin_domain"/>
</dbReference>
<dbReference type="CDD" id="cd03009">
    <property type="entry name" value="TryX_like_TryX_NRX"/>
    <property type="match status" value="3"/>
</dbReference>
<proteinExistence type="evidence at transcript level"/>
<sequence length="587" mass="66396">MAELEKAVTQAGESHESLSSLLCSEERDFLIRNNGEKVKVEELEGKYVGLYFSAHWCPPCRYFTPVLSEIYKKLLEKGDFEIVFISADRDEKSFEEYHHTMPWLALPFSDENTRKKLDQVFKVDGIPCLVFLDKEGRAITTEGVETIGEYGVEAYPFTAERIDELKAKEEALRAAQTVESLLLSDERDFVLGHEGTQVPVAELAGKTVGLYFSAHWCGPCRSFTPQLVEIYNELLKKGEAFEIVFLSRDKEEKAFEEYYASMPWLALPFADNTQKKLSRYFRIEGIPTLIILGPDGKTIRNDAVGLIREYGIRAYPFTKERLDDLEAEEKAKREAQTLESVLVSDERNFVIKHGGAQVLVSELVGKTVALYFSAHWCPPCRGFTPKLIQVYNELKERGEAFEIVFISSDKDQEAFEDYYKSMPWLALPFGDKTKKDLSRIFRVRGIPSLIVVGPDGKTLTDNARGAVSTHGAKAYPFTDAHLERLEKEMEELVEKSPKEIRYSQHEHPLVLTRRPVFCCDGCNEGGTAWSYYCKDCDYDLHLTCAFKDQPDLGNQDKGQGTDAAMDENCKPAGVICDGDVCYKASGS</sequence>
<evidence type="ECO:0000259" key="8">
    <source>
        <dbReference type="PROSITE" id="PS51352"/>
    </source>
</evidence>
<dbReference type="Pfam" id="PF03107">
    <property type="entry name" value="C1_2"/>
    <property type="match status" value="1"/>
</dbReference>
<comment type="similarity">
    <text evidence="5">Belongs to the nucleoredoxin family.</text>
</comment>
<dbReference type="InterPro" id="IPR012336">
    <property type="entry name" value="Thioredoxin-like_fold"/>
</dbReference>
<dbReference type="InterPro" id="IPR052259">
    <property type="entry name" value="Nucleoredoxin-like"/>
</dbReference>
<name>A9NXQ2_PICSI</name>
<comment type="catalytic activity">
    <reaction evidence="6">
        <text>[protein]-dithiol + NAD(+) = [protein]-disulfide + NADH + H(+)</text>
        <dbReference type="Rhea" id="RHEA:18749"/>
        <dbReference type="Rhea" id="RHEA-COMP:10593"/>
        <dbReference type="Rhea" id="RHEA-COMP:10594"/>
        <dbReference type="ChEBI" id="CHEBI:15378"/>
        <dbReference type="ChEBI" id="CHEBI:29950"/>
        <dbReference type="ChEBI" id="CHEBI:50058"/>
        <dbReference type="ChEBI" id="CHEBI:57540"/>
        <dbReference type="ChEBI" id="CHEBI:57945"/>
        <dbReference type="EC" id="1.8.1.8"/>
    </reaction>
</comment>
<evidence type="ECO:0000256" key="4">
    <source>
        <dbReference type="ARBA" id="ARBA00023027"/>
    </source>
</evidence>
<feature type="domain" description="Thioredoxin" evidence="8">
    <location>
        <begin position="1"/>
        <end position="167"/>
    </location>
</feature>
<dbReference type="SUPFAM" id="SSF52833">
    <property type="entry name" value="Thioredoxin-like"/>
    <property type="match status" value="3"/>
</dbReference>
<evidence type="ECO:0000256" key="3">
    <source>
        <dbReference type="ARBA" id="ARBA00023002"/>
    </source>
</evidence>
<feature type="domain" description="Thioredoxin" evidence="8">
    <location>
        <begin position="327"/>
        <end position="494"/>
    </location>
</feature>
<dbReference type="PROSITE" id="PS51352">
    <property type="entry name" value="THIOREDOXIN_2"/>
    <property type="match status" value="3"/>
</dbReference>
<evidence type="ECO:0000256" key="7">
    <source>
        <dbReference type="ARBA" id="ARBA00047804"/>
    </source>
</evidence>
<keyword evidence="2" id="KW-0677">Repeat</keyword>
<evidence type="ECO:0000256" key="2">
    <source>
        <dbReference type="ARBA" id="ARBA00022737"/>
    </source>
</evidence>
<dbReference type="InterPro" id="IPR046349">
    <property type="entry name" value="C1-like_sf"/>
</dbReference>
<dbReference type="PANTHER" id="PTHR13871">
    <property type="entry name" value="THIOREDOXIN"/>
    <property type="match status" value="1"/>
</dbReference>
<evidence type="ECO:0000256" key="6">
    <source>
        <dbReference type="ARBA" id="ARBA00047388"/>
    </source>
</evidence>
<dbReference type="Gene3D" id="3.40.30.10">
    <property type="entry name" value="Glutaredoxin"/>
    <property type="match status" value="3"/>
</dbReference>
<feature type="domain" description="Thioredoxin" evidence="8">
    <location>
        <begin position="172"/>
        <end position="323"/>
    </location>
</feature>
<comment type="catalytic activity">
    <reaction evidence="7">
        <text>[protein]-dithiol + NADP(+) = [protein]-disulfide + NADPH + H(+)</text>
        <dbReference type="Rhea" id="RHEA:18753"/>
        <dbReference type="Rhea" id="RHEA-COMP:10593"/>
        <dbReference type="Rhea" id="RHEA-COMP:10594"/>
        <dbReference type="ChEBI" id="CHEBI:15378"/>
        <dbReference type="ChEBI" id="CHEBI:29950"/>
        <dbReference type="ChEBI" id="CHEBI:50058"/>
        <dbReference type="ChEBI" id="CHEBI:57783"/>
        <dbReference type="ChEBI" id="CHEBI:58349"/>
        <dbReference type="EC" id="1.8.1.8"/>
    </reaction>
</comment>
<evidence type="ECO:0000313" key="9">
    <source>
        <dbReference type="EMBL" id="ABK25413.1"/>
    </source>
</evidence>
<dbReference type="GO" id="GO:0004791">
    <property type="term" value="F:thioredoxin-disulfide reductase (NADPH) activity"/>
    <property type="evidence" value="ECO:0007669"/>
    <property type="project" value="InterPro"/>
</dbReference>
<keyword evidence="3" id="KW-0560">Oxidoreductase</keyword>
<evidence type="ECO:0000256" key="1">
    <source>
        <dbReference type="ARBA" id="ARBA00012612"/>
    </source>
</evidence>
<dbReference type="AlphaFoldDB" id="A9NXQ2"/>
<accession>A9NXQ2</accession>
<keyword evidence="4" id="KW-0520">NAD</keyword>
<dbReference type="OMA" id="IRNNGHM"/>